<proteinExistence type="predicted"/>
<protein>
    <submittedName>
        <fullName evidence="1">Uncharacterized protein</fullName>
    </submittedName>
</protein>
<dbReference type="Proteomes" id="UP001163823">
    <property type="component" value="Chromosome 6"/>
</dbReference>
<comment type="caution">
    <text evidence="1">The sequence shown here is derived from an EMBL/GenBank/DDBJ whole genome shotgun (WGS) entry which is preliminary data.</text>
</comment>
<gene>
    <name evidence="1" type="ORF">O6P43_014885</name>
</gene>
<dbReference type="EMBL" id="JARAOO010000006">
    <property type="protein sequence ID" value="KAJ7965196.1"/>
    <property type="molecule type" value="Genomic_DNA"/>
</dbReference>
<accession>A0AAD7LVM5</accession>
<dbReference type="AlphaFoldDB" id="A0AAD7LVM5"/>
<name>A0AAD7LVM5_QUISA</name>
<dbReference type="KEGG" id="qsa:O6P43_014885"/>
<keyword evidence="2" id="KW-1185">Reference proteome</keyword>
<organism evidence="1 2">
    <name type="scientific">Quillaja saponaria</name>
    <name type="common">Soap bark tree</name>
    <dbReference type="NCBI Taxonomy" id="32244"/>
    <lineage>
        <taxon>Eukaryota</taxon>
        <taxon>Viridiplantae</taxon>
        <taxon>Streptophyta</taxon>
        <taxon>Embryophyta</taxon>
        <taxon>Tracheophyta</taxon>
        <taxon>Spermatophyta</taxon>
        <taxon>Magnoliopsida</taxon>
        <taxon>eudicotyledons</taxon>
        <taxon>Gunneridae</taxon>
        <taxon>Pentapetalae</taxon>
        <taxon>rosids</taxon>
        <taxon>fabids</taxon>
        <taxon>Fabales</taxon>
        <taxon>Quillajaceae</taxon>
        <taxon>Quillaja</taxon>
    </lineage>
</organism>
<sequence length="77" mass="8990">MIREPDNTVLLTESSFRSHPPTMHWRVDRVAYKSRLFIRNLHSLVLLFLTVTMEQASIIIRMDSGPCPAAHTQWKKL</sequence>
<evidence type="ECO:0000313" key="2">
    <source>
        <dbReference type="Proteomes" id="UP001163823"/>
    </source>
</evidence>
<evidence type="ECO:0000313" key="1">
    <source>
        <dbReference type="EMBL" id="KAJ7965196.1"/>
    </source>
</evidence>
<reference evidence="1" key="1">
    <citation type="journal article" date="2023" name="Science">
        <title>Elucidation of the pathway for biosynthesis of saponin adjuvants from the soapbark tree.</title>
        <authorList>
            <person name="Reed J."/>
            <person name="Orme A."/>
            <person name="El-Demerdash A."/>
            <person name="Owen C."/>
            <person name="Martin L.B.B."/>
            <person name="Misra R.C."/>
            <person name="Kikuchi S."/>
            <person name="Rejzek M."/>
            <person name="Martin A.C."/>
            <person name="Harkess A."/>
            <person name="Leebens-Mack J."/>
            <person name="Louveau T."/>
            <person name="Stephenson M.J."/>
            <person name="Osbourn A."/>
        </authorList>
    </citation>
    <scope>NUCLEOTIDE SEQUENCE</scope>
    <source>
        <strain evidence="1">S10</strain>
    </source>
</reference>